<dbReference type="AlphaFoldDB" id="A0AAV1PS24"/>
<name>A0AAV1PS24_SCOSC</name>
<proteinExistence type="predicted"/>
<evidence type="ECO:0000313" key="1">
    <source>
        <dbReference type="EMBL" id="CAK6974516.1"/>
    </source>
</evidence>
<sequence length="55" mass="6074">MRAPTLEQIEVAHCTSVIAKLHAMTNDDSSRVQRRLSSLALVRVHHATGPCHTLN</sequence>
<comment type="caution">
    <text evidence="1">The sequence shown here is derived from an EMBL/GenBank/DDBJ whole genome shotgun (WGS) entry which is preliminary data.</text>
</comment>
<protein>
    <submittedName>
        <fullName evidence="1">Uncharacterized protein</fullName>
    </submittedName>
</protein>
<gene>
    <name evidence="1" type="ORF">FSCOSCO3_A020322</name>
</gene>
<accession>A0AAV1PS24</accession>
<organism evidence="1 2">
    <name type="scientific">Scomber scombrus</name>
    <name type="common">Atlantic mackerel</name>
    <name type="synonym">Scomber vernalis</name>
    <dbReference type="NCBI Taxonomy" id="13677"/>
    <lineage>
        <taxon>Eukaryota</taxon>
        <taxon>Metazoa</taxon>
        <taxon>Chordata</taxon>
        <taxon>Craniata</taxon>
        <taxon>Vertebrata</taxon>
        <taxon>Euteleostomi</taxon>
        <taxon>Actinopterygii</taxon>
        <taxon>Neopterygii</taxon>
        <taxon>Teleostei</taxon>
        <taxon>Neoteleostei</taxon>
        <taxon>Acanthomorphata</taxon>
        <taxon>Pelagiaria</taxon>
        <taxon>Scombriformes</taxon>
        <taxon>Scombridae</taxon>
        <taxon>Scomber</taxon>
    </lineage>
</organism>
<dbReference type="Proteomes" id="UP001314229">
    <property type="component" value="Unassembled WGS sequence"/>
</dbReference>
<keyword evidence="2" id="KW-1185">Reference proteome</keyword>
<dbReference type="EMBL" id="CAWUFR010000260">
    <property type="protein sequence ID" value="CAK6974516.1"/>
    <property type="molecule type" value="Genomic_DNA"/>
</dbReference>
<reference evidence="1 2" key="1">
    <citation type="submission" date="2024-01" db="EMBL/GenBank/DDBJ databases">
        <authorList>
            <person name="Alioto T."/>
            <person name="Alioto T."/>
            <person name="Gomez Garrido J."/>
        </authorList>
    </citation>
    <scope>NUCLEOTIDE SEQUENCE [LARGE SCALE GENOMIC DNA]</scope>
</reference>
<evidence type="ECO:0000313" key="2">
    <source>
        <dbReference type="Proteomes" id="UP001314229"/>
    </source>
</evidence>
<feature type="non-terminal residue" evidence="1">
    <location>
        <position position="55"/>
    </location>
</feature>